<organism evidence="1 2">
    <name type="scientific">Pantoea septica</name>
    <dbReference type="NCBI Taxonomy" id="472695"/>
    <lineage>
        <taxon>Bacteria</taxon>
        <taxon>Pseudomonadati</taxon>
        <taxon>Pseudomonadota</taxon>
        <taxon>Gammaproteobacteria</taxon>
        <taxon>Enterobacterales</taxon>
        <taxon>Erwiniaceae</taxon>
        <taxon>Pantoea</taxon>
    </lineage>
</organism>
<comment type="caution">
    <text evidence="1">The sequence shown here is derived from an EMBL/GenBank/DDBJ whole genome shotgun (WGS) entry which is preliminary data.</text>
</comment>
<protein>
    <submittedName>
        <fullName evidence="1">Uncharacterized protein</fullName>
    </submittedName>
</protein>
<evidence type="ECO:0000313" key="2">
    <source>
        <dbReference type="Proteomes" id="UP000193785"/>
    </source>
</evidence>
<gene>
    <name evidence="1" type="ORF">HA46_17110</name>
</gene>
<evidence type="ECO:0000313" key="1">
    <source>
        <dbReference type="EMBL" id="ORM96246.1"/>
    </source>
</evidence>
<name>A0ABX3UN96_9GAMM</name>
<keyword evidence="2" id="KW-1185">Reference proteome</keyword>
<proteinExistence type="predicted"/>
<dbReference type="EMBL" id="MLJJ01000040">
    <property type="protein sequence ID" value="ORM96246.1"/>
    <property type="molecule type" value="Genomic_DNA"/>
</dbReference>
<sequence length="207" mass="24041">MDNKEEAYKQQISFLDRADEEIKTLFLQMTNKNFKADFLLAAGIARRSCALTSGFKHMIKDRNSLCALGILRMQLDNTLRLYAGFFSKDRVQFSEDVLSGKHIRKLMADDNKPMTDNYLARRVSEINPWVINVYNKTSGYIHFSNEHIKEAIRHKGGENYELIIGPNDSDREEVDFLEPLQCFTHVTMMIKVQLEDWLGLLDRSQVK</sequence>
<dbReference type="RefSeq" id="WP_084885787.1">
    <property type="nucleotide sequence ID" value="NZ_MLJJ01000040.1"/>
</dbReference>
<accession>A0ABX3UN96</accession>
<dbReference type="Proteomes" id="UP000193785">
    <property type="component" value="Unassembled WGS sequence"/>
</dbReference>
<reference evidence="1 2" key="1">
    <citation type="journal article" date="2017" name="Antonie Van Leeuwenhoek">
        <title>Phylogenomic resolution of the bacterial genus Pantoea and its relationship with Erwinia and Tatumella.</title>
        <authorList>
            <person name="Palmer M."/>
            <person name="Steenkamp E.T."/>
            <person name="Coetzee M.P."/>
            <person name="Chan W.Y."/>
            <person name="van Zyl E."/>
            <person name="De Maayer P."/>
            <person name="Coutinho T.A."/>
            <person name="Blom J."/>
            <person name="Smits T.H."/>
            <person name="Duffy B."/>
            <person name="Venter S.N."/>
        </authorList>
    </citation>
    <scope>NUCLEOTIDE SEQUENCE [LARGE SCALE GENOMIC DNA]</scope>
    <source>
        <strain evidence="1 2">LMG 5345</strain>
    </source>
</reference>